<dbReference type="EnsemblPlants" id="OB03G23590.1">
    <property type="protein sequence ID" value="OB03G23590.1"/>
    <property type="gene ID" value="OB03G23590"/>
</dbReference>
<reference evidence="2" key="2">
    <citation type="submission" date="2013-04" db="UniProtKB">
        <authorList>
            <consortium name="EnsemblPlants"/>
        </authorList>
    </citation>
    <scope>IDENTIFICATION</scope>
</reference>
<dbReference type="Gramene" id="OB03G23590.1">
    <property type="protein sequence ID" value="OB03G23590.1"/>
    <property type="gene ID" value="OB03G23590"/>
</dbReference>
<accession>J3LMT3</accession>
<feature type="region of interest" description="Disordered" evidence="1">
    <location>
        <begin position="1"/>
        <end position="98"/>
    </location>
</feature>
<reference evidence="2" key="1">
    <citation type="journal article" date="2013" name="Nat. Commun.">
        <title>Whole-genome sequencing of Oryza brachyantha reveals mechanisms underlying Oryza genome evolution.</title>
        <authorList>
            <person name="Chen J."/>
            <person name="Huang Q."/>
            <person name="Gao D."/>
            <person name="Wang J."/>
            <person name="Lang Y."/>
            <person name="Liu T."/>
            <person name="Li B."/>
            <person name="Bai Z."/>
            <person name="Luis Goicoechea J."/>
            <person name="Liang C."/>
            <person name="Chen C."/>
            <person name="Zhang W."/>
            <person name="Sun S."/>
            <person name="Liao Y."/>
            <person name="Zhang X."/>
            <person name="Yang L."/>
            <person name="Song C."/>
            <person name="Wang M."/>
            <person name="Shi J."/>
            <person name="Liu G."/>
            <person name="Liu J."/>
            <person name="Zhou H."/>
            <person name="Zhou W."/>
            <person name="Yu Q."/>
            <person name="An N."/>
            <person name="Chen Y."/>
            <person name="Cai Q."/>
            <person name="Wang B."/>
            <person name="Liu B."/>
            <person name="Min J."/>
            <person name="Huang Y."/>
            <person name="Wu H."/>
            <person name="Li Z."/>
            <person name="Zhang Y."/>
            <person name="Yin Y."/>
            <person name="Song W."/>
            <person name="Jiang J."/>
            <person name="Jackson S.A."/>
            <person name="Wing R.A."/>
            <person name="Wang J."/>
            <person name="Chen M."/>
        </authorList>
    </citation>
    <scope>NUCLEOTIDE SEQUENCE [LARGE SCALE GENOMIC DNA]</scope>
    <source>
        <strain evidence="2">cv. IRGC 101232</strain>
    </source>
</reference>
<feature type="compositionally biased region" description="Polar residues" evidence="1">
    <location>
        <begin position="11"/>
        <end position="26"/>
    </location>
</feature>
<name>J3LMT3_ORYBR</name>
<evidence type="ECO:0000256" key="1">
    <source>
        <dbReference type="SAM" id="MobiDB-lite"/>
    </source>
</evidence>
<dbReference type="AlphaFoldDB" id="J3LMT3"/>
<evidence type="ECO:0000313" key="2">
    <source>
        <dbReference type="EnsemblPlants" id="OB03G23590.1"/>
    </source>
</evidence>
<dbReference type="Proteomes" id="UP000006038">
    <property type="component" value="Chromosome 3"/>
</dbReference>
<dbReference type="HOGENOM" id="CLU_1512838_0_0_1"/>
<keyword evidence="3" id="KW-1185">Reference proteome</keyword>
<proteinExistence type="predicted"/>
<feature type="compositionally biased region" description="Basic and acidic residues" evidence="1">
    <location>
        <begin position="64"/>
        <end position="84"/>
    </location>
</feature>
<organism evidence="2">
    <name type="scientific">Oryza brachyantha</name>
    <name type="common">malo sina</name>
    <dbReference type="NCBI Taxonomy" id="4533"/>
    <lineage>
        <taxon>Eukaryota</taxon>
        <taxon>Viridiplantae</taxon>
        <taxon>Streptophyta</taxon>
        <taxon>Embryophyta</taxon>
        <taxon>Tracheophyta</taxon>
        <taxon>Spermatophyta</taxon>
        <taxon>Magnoliopsida</taxon>
        <taxon>Liliopsida</taxon>
        <taxon>Poales</taxon>
        <taxon>Poaceae</taxon>
        <taxon>BOP clade</taxon>
        <taxon>Oryzoideae</taxon>
        <taxon>Oryzeae</taxon>
        <taxon>Oryzinae</taxon>
        <taxon>Oryza</taxon>
    </lineage>
</organism>
<sequence>MTAVMSVKEATMTSTSVPNGRASNVHPSLGRPRLLSSNMLLGASGSRDPDRFFFAPSRKKHQERRGEGRNREAKTDKGRSRRVEAYFGSSNLGGRGAEDGGSHLPLVCLATATRRFDAEDNGDRLREAIRESGRGDDCLDPDGSWTGPNVCISGLHKFKPAGGAGSQRMYHHTHSPLV</sequence>
<protein>
    <submittedName>
        <fullName evidence="2">Uncharacterized protein</fullName>
    </submittedName>
</protein>
<evidence type="ECO:0000313" key="3">
    <source>
        <dbReference type="Proteomes" id="UP000006038"/>
    </source>
</evidence>